<dbReference type="PANTHER" id="PTHR47695:SF3">
    <property type="entry name" value="PID DOMAIN-CONTAINING PROTEIN"/>
    <property type="match status" value="1"/>
</dbReference>
<feature type="compositionally biased region" description="Polar residues" evidence="6">
    <location>
        <begin position="866"/>
        <end position="877"/>
    </location>
</feature>
<evidence type="ECO:0000313" key="8">
    <source>
        <dbReference type="Proteomes" id="UP000694941"/>
    </source>
</evidence>
<evidence type="ECO:0000256" key="3">
    <source>
        <dbReference type="ARBA" id="ARBA00022490"/>
    </source>
</evidence>
<dbReference type="CDD" id="cd01215">
    <property type="entry name" value="PTB_Dab"/>
    <property type="match status" value="1"/>
</dbReference>
<dbReference type="InterPro" id="IPR006020">
    <property type="entry name" value="PTB/PI_dom"/>
</dbReference>
<organism evidence="8 11">
    <name type="scientific">Limulus polyphemus</name>
    <name type="common">Atlantic horseshoe crab</name>
    <dbReference type="NCBI Taxonomy" id="6850"/>
    <lineage>
        <taxon>Eukaryota</taxon>
        <taxon>Metazoa</taxon>
        <taxon>Ecdysozoa</taxon>
        <taxon>Arthropoda</taxon>
        <taxon>Chelicerata</taxon>
        <taxon>Merostomata</taxon>
        <taxon>Xiphosura</taxon>
        <taxon>Limulidae</taxon>
        <taxon>Limulus</taxon>
    </lineage>
</organism>
<accession>A0ABM1T3I1</accession>
<feature type="compositionally biased region" description="Polar residues" evidence="6">
    <location>
        <begin position="634"/>
        <end position="654"/>
    </location>
</feature>
<keyword evidence="3" id="KW-0963">Cytoplasm</keyword>
<feature type="region of interest" description="Disordered" evidence="6">
    <location>
        <begin position="1"/>
        <end position="31"/>
    </location>
</feature>
<comment type="subcellular location">
    <subcellularLocation>
        <location evidence="1">Cytoplasm</location>
    </subcellularLocation>
</comment>
<feature type="domain" description="PID" evidence="7">
    <location>
        <begin position="75"/>
        <end position="206"/>
    </location>
</feature>
<sequence length="914" mass="102072">MKESIVKKNLEDSSVKEDDGNVTRCETKGEGNTKKIKELAEKKTKKEIKTWKDFKTGSKTKHVKKEKTDISKFQGEGIQFKAKMIGQDDVNEAQGDKMCQESLQRLKAIVRSSGEHKHRITLNISLEGIKIKDEKTNEELHHHPVHGISFISQDIGDARAFGYIFNTDDEYHRFTAIKTEKSASQVVITLRDLFQVILDSKQKEIEKIKQERDDKKEPDEKNNNIVEMNLGGTEESVLISSTAEEENIYAEIKNPSIPETVEVEQEEIIAKDSVAVDNLLGLQFELNSLQLGIQQMDNSIAAIAVAYDSVEDIPENDPFTLEFILTPKKVDFLASKTEDDLNISHLNSLSQKERRTSLASDVDVPPALQHTAPTNSAVSMAQAQQESKADKYAAFSQIDFIPSIFDDSDINKMNLSSKETSQQDGSFGKLVNQEDSNNVTGTFVIADPPPKPFKSTDLSFFAELDPLGKDRPLVEKKYFFYELKNPPKKVLKDLIGDSTDTSHETVSFNPDSLSEGQVSSIYESPTKQLISLSGTMPSYSSSSNVSSCSPVVSNPFKSCISDMSYPLRRISNPFICESQTPRPRLPARSSEPSFNIYSTPFSNVSHQNCVTPTLPLPRKNSLHSFKDISEDHCNSLSKDNSKQDSLSKSNSNHLVSPPIPIPNRRPPFLTCSTSPYTSFPENDSPYAEPRKNNQLLFQSSNSFDLGTQFTKEYSVGVSQTSAISRLGPSGHDSTVGNSLTKLKAQSLDSAYTLPDKNPFVRSQPKSFWHENNNHIDPTRKNRDELLLASSPSPQTLEGYQIDLSSSFVASGNTSAPWNMEKKFFFNEFGTSNEGTNMLFSSLSHSQYPSYTNGSQIDKTGKESSKNKSVSTPLSPKNNSFLRKFDPFADNFCQMDMNQLEEASEDQDSKVHNYE</sequence>
<dbReference type="Proteomes" id="UP000694941">
    <property type="component" value="Unplaced"/>
</dbReference>
<evidence type="ECO:0000256" key="2">
    <source>
        <dbReference type="ARBA" id="ARBA00022473"/>
    </source>
</evidence>
<dbReference type="RefSeq" id="XP_013782416.1">
    <property type="nucleotide sequence ID" value="XM_013926962.2"/>
</dbReference>
<dbReference type="PROSITE" id="PS01179">
    <property type="entry name" value="PID"/>
    <property type="match status" value="1"/>
</dbReference>
<keyword evidence="2" id="KW-0217">Developmental protein</keyword>
<keyword evidence="4" id="KW-0597">Phosphoprotein</keyword>
<dbReference type="GeneID" id="106466670"/>
<protein>
    <submittedName>
        <fullName evidence="9 10">Disabled homolog 2-like</fullName>
    </submittedName>
</protein>
<proteinExistence type="predicted"/>
<dbReference type="InterPro" id="IPR048561">
    <property type="entry name" value="Dab_PTB"/>
</dbReference>
<evidence type="ECO:0000259" key="7">
    <source>
        <dbReference type="PROSITE" id="PS01179"/>
    </source>
</evidence>
<evidence type="ECO:0000256" key="5">
    <source>
        <dbReference type="ARBA" id="ARBA00022782"/>
    </source>
</evidence>
<evidence type="ECO:0000256" key="1">
    <source>
        <dbReference type="ARBA" id="ARBA00004496"/>
    </source>
</evidence>
<dbReference type="Pfam" id="PF00640">
    <property type="entry name" value="PID"/>
    <property type="match status" value="1"/>
</dbReference>
<dbReference type="Gene3D" id="2.30.29.30">
    <property type="entry name" value="Pleckstrin-homology domain (PH domain)/Phosphotyrosine-binding domain (PTB)"/>
    <property type="match status" value="1"/>
</dbReference>
<feature type="region of interest" description="Disordered" evidence="6">
    <location>
        <begin position="633"/>
        <end position="674"/>
    </location>
</feature>
<dbReference type="InterPro" id="IPR011993">
    <property type="entry name" value="PH-like_dom_sf"/>
</dbReference>
<name>A0ABM1T3I1_LIMPO</name>
<evidence type="ECO:0000256" key="6">
    <source>
        <dbReference type="SAM" id="MobiDB-lite"/>
    </source>
</evidence>
<evidence type="ECO:0000256" key="4">
    <source>
        <dbReference type="ARBA" id="ARBA00022553"/>
    </source>
</evidence>
<evidence type="ECO:0000313" key="12">
    <source>
        <dbReference type="RefSeq" id="XP_022250438.1"/>
    </source>
</evidence>
<dbReference type="PANTHER" id="PTHR47695">
    <property type="entry name" value="PID DOMAIN-CONTAINING PROTEIN"/>
    <property type="match status" value="1"/>
</dbReference>
<reference evidence="9 10" key="1">
    <citation type="submission" date="2025-05" db="UniProtKB">
        <authorList>
            <consortium name="RefSeq"/>
        </authorList>
    </citation>
    <scope>IDENTIFICATION</scope>
    <source>
        <tissue evidence="9 10">Muscle</tissue>
    </source>
</reference>
<gene>
    <name evidence="9 10 11 12" type="primary">LOC106466670</name>
</gene>
<dbReference type="RefSeq" id="XP_013782415.1">
    <property type="nucleotide sequence ID" value="XM_013926961.2"/>
</dbReference>
<keyword evidence="5" id="KW-0221">Differentiation</keyword>
<evidence type="ECO:0000313" key="10">
    <source>
        <dbReference type="RefSeq" id="XP_013782416.1"/>
    </source>
</evidence>
<feature type="region of interest" description="Disordered" evidence="6">
    <location>
        <begin position="850"/>
        <end position="877"/>
    </location>
</feature>
<dbReference type="RefSeq" id="XP_022250437.1">
    <property type="nucleotide sequence ID" value="XM_022394729.1"/>
</dbReference>
<keyword evidence="8" id="KW-1185">Reference proteome</keyword>
<evidence type="ECO:0000313" key="9">
    <source>
        <dbReference type="RefSeq" id="XP_013782415.1"/>
    </source>
</evidence>
<dbReference type="SMART" id="SM00462">
    <property type="entry name" value="PTB"/>
    <property type="match status" value="1"/>
</dbReference>
<dbReference type="SUPFAM" id="SSF50729">
    <property type="entry name" value="PH domain-like"/>
    <property type="match status" value="1"/>
</dbReference>
<dbReference type="RefSeq" id="XP_022250438.1">
    <property type="nucleotide sequence ID" value="XM_022394730.1"/>
</dbReference>
<evidence type="ECO:0000313" key="11">
    <source>
        <dbReference type="RefSeq" id="XP_022250437.1"/>
    </source>
</evidence>